<dbReference type="Pfam" id="PF13487">
    <property type="entry name" value="HD_5"/>
    <property type="match status" value="1"/>
</dbReference>
<dbReference type="InterPro" id="IPR031621">
    <property type="entry name" value="HisKA_7TM"/>
</dbReference>
<reference evidence="6" key="1">
    <citation type="submission" date="2021-02" db="EMBL/GenBank/DDBJ databases">
        <title>Abyssanaerobacter marinus gen.nov., sp., nov, anaerobic bacterium isolated from the Onnuri vent field of Indian Ocean and suggestion of Mogibacteriaceae fam. nov., and proposal of reclassification of ambiguous this family's genus member.</title>
        <authorList>
            <person name="Kim Y.J."/>
            <person name="Yang J.-A."/>
        </authorList>
    </citation>
    <scope>NUCLEOTIDE SEQUENCE</scope>
    <source>
        <strain evidence="6">DSM 2634</strain>
    </source>
</reference>
<dbReference type="SUPFAM" id="SSF109604">
    <property type="entry name" value="HD-domain/PDEase-like"/>
    <property type="match status" value="1"/>
</dbReference>
<dbReference type="RefSeq" id="WP_206581678.1">
    <property type="nucleotide sequence ID" value="NZ_JAFJZZ010000001.1"/>
</dbReference>
<dbReference type="CDD" id="cd01949">
    <property type="entry name" value="GGDEF"/>
    <property type="match status" value="1"/>
</dbReference>
<dbReference type="NCBIfam" id="TIGR00229">
    <property type="entry name" value="sensory_box"/>
    <property type="match status" value="2"/>
</dbReference>
<dbReference type="InterPro" id="IPR029787">
    <property type="entry name" value="Nucleotide_cyclase"/>
</dbReference>
<feature type="domain" description="HD-GYP" evidence="5">
    <location>
        <begin position="761"/>
        <end position="950"/>
    </location>
</feature>
<dbReference type="Gene3D" id="1.10.3210.10">
    <property type="entry name" value="Hypothetical protein af1432"/>
    <property type="match status" value="1"/>
</dbReference>
<dbReference type="AlphaFoldDB" id="A0A939D8A5"/>
<sequence>MDINSLFSAFSLMAVCIYMYIGIFTYRQAIGSTIHEVFLLLCTSYAIWSFAYAFAYVSTDKYVFCFWNKISAIGWCSFSALILFLTLLITENNILKKRGIKSLLFFPAFVFFFMAVFLFGEGIHTPRLLSNLFYIGNFLYNFIYLLASIYLFFIWGRKTDSLRIKKQSNILVLSSIIPFTLNLLTQDILPRFGIDNVPLMGQLYSVIMIFGTYIVITKYNFLKLPEKFILEEVTKEILDMVIIADHKGTIIRVSQHTLNMMGYEESDLLKQNIEQIFDGENKKITIDQMKQRDDKYDQINLLKKNGEKIPVNISCKRIFNSNVRELLGFILVVQDISLLYELQQNNQKLKKSEENLRSIIDNNPMSIQIIDGEGHTKKVNDAFIKLFGSIPHPDYSVFDDMQIKQQGLQELMDRAKSGGVVYFPDFFYNAHLERIEFRDTPIWIRAIIFPIFKNGLQTEQYVVMHENVTERKRMEKQIFSEKERLKATLLSVYDGVISTDKNGTIELMNGAGEKITGWRQEETIGKSLEEVFHIVDEVTGQRCENPVLHALKTGKVMEIDSSKMLISKNGVKKSIEDSVAPIKDENGNISGAVLVFRDYTEKKERQNQIEYLSYHDQLTGLYNRRFLEEELNRLDEERNFPLSVVMADVNGLKLINDSFGHHMGDELLKKVAEIIRNGCRKEDIIARLGGDEFIVLLPKTDTLETEKIIKKIKILADKEKIEGIDISISFGYEIKRDKNTKMQEALKKAEDQMYKKKLFESPSIRGKTVQTIINTLHEKNKREEQHSHRVSALCKSMGAALQLSENEIEELKTVGLLHDIGKIAIEENILNKPGGLSEDERKQMMRHPEIGYRILSTVHDMSDIATYVLYHHERIDGKGYPKGLTGDQIPLESRIISIADSYDAMTSDRSYQKALSKGEAIMELQKNAGTQFDSELVNLFIEKVLKEEIG</sequence>
<feature type="transmembrane region" description="Helical" evidence="1">
    <location>
        <begin position="168"/>
        <end position="185"/>
    </location>
</feature>
<proteinExistence type="predicted"/>
<feature type="transmembrane region" description="Helical" evidence="1">
    <location>
        <begin position="132"/>
        <end position="156"/>
    </location>
</feature>
<dbReference type="InterPro" id="IPR035965">
    <property type="entry name" value="PAS-like_dom_sf"/>
</dbReference>
<dbReference type="SMART" id="SM00086">
    <property type="entry name" value="PAC"/>
    <property type="match status" value="3"/>
</dbReference>
<dbReference type="SMART" id="SM00267">
    <property type="entry name" value="GGDEF"/>
    <property type="match status" value="1"/>
</dbReference>
<dbReference type="SMART" id="SM00471">
    <property type="entry name" value="HDc"/>
    <property type="match status" value="1"/>
</dbReference>
<dbReference type="NCBIfam" id="TIGR00254">
    <property type="entry name" value="GGDEF"/>
    <property type="match status" value="1"/>
</dbReference>
<dbReference type="PROSITE" id="PS50887">
    <property type="entry name" value="GGDEF"/>
    <property type="match status" value="1"/>
</dbReference>
<dbReference type="SUPFAM" id="SSF55073">
    <property type="entry name" value="Nucleotide cyclase"/>
    <property type="match status" value="1"/>
</dbReference>
<dbReference type="Gene3D" id="3.30.450.20">
    <property type="entry name" value="PAS domain"/>
    <property type="match status" value="3"/>
</dbReference>
<organism evidence="6 7">
    <name type="scientific">Clostridium aminobutyricum</name>
    <dbReference type="NCBI Taxonomy" id="33953"/>
    <lineage>
        <taxon>Bacteria</taxon>
        <taxon>Bacillati</taxon>
        <taxon>Bacillota</taxon>
        <taxon>Clostridia</taxon>
        <taxon>Eubacteriales</taxon>
        <taxon>Clostridiaceae</taxon>
        <taxon>Clostridium</taxon>
    </lineage>
</organism>
<name>A0A939D8A5_CLOAM</name>
<dbReference type="Pfam" id="PF00990">
    <property type="entry name" value="GGDEF"/>
    <property type="match status" value="1"/>
</dbReference>
<evidence type="ECO:0000259" key="4">
    <source>
        <dbReference type="PROSITE" id="PS50887"/>
    </source>
</evidence>
<dbReference type="PANTHER" id="PTHR43155">
    <property type="entry name" value="CYCLIC DI-GMP PHOSPHODIESTERASE PA4108-RELATED"/>
    <property type="match status" value="1"/>
</dbReference>
<dbReference type="InterPro" id="IPR000700">
    <property type="entry name" value="PAS-assoc_C"/>
</dbReference>
<dbReference type="PROSITE" id="PS51832">
    <property type="entry name" value="HD_GYP"/>
    <property type="match status" value="1"/>
</dbReference>
<dbReference type="SMART" id="SM00091">
    <property type="entry name" value="PAS"/>
    <property type="match status" value="3"/>
</dbReference>
<feature type="domain" description="PAC" evidence="3">
    <location>
        <begin position="559"/>
        <end position="611"/>
    </location>
</feature>
<keyword evidence="1" id="KW-0812">Transmembrane</keyword>
<dbReference type="InterPro" id="IPR000160">
    <property type="entry name" value="GGDEF_dom"/>
</dbReference>
<keyword evidence="7" id="KW-1185">Reference proteome</keyword>
<gene>
    <name evidence="6" type="ORF">JYB65_06000</name>
</gene>
<dbReference type="Pfam" id="PF00989">
    <property type="entry name" value="PAS"/>
    <property type="match status" value="1"/>
</dbReference>
<dbReference type="Gene3D" id="3.30.70.270">
    <property type="match status" value="1"/>
</dbReference>
<feature type="transmembrane region" description="Helical" evidence="1">
    <location>
        <begin position="6"/>
        <end position="26"/>
    </location>
</feature>
<dbReference type="PROSITE" id="PS50112">
    <property type="entry name" value="PAS"/>
    <property type="match status" value="3"/>
</dbReference>
<accession>A0A939D8A5</accession>
<feature type="transmembrane region" description="Helical" evidence="1">
    <location>
        <begin position="102"/>
        <end position="120"/>
    </location>
</feature>
<feature type="transmembrane region" description="Helical" evidence="1">
    <location>
        <begin position="38"/>
        <end position="58"/>
    </location>
</feature>
<keyword evidence="1" id="KW-1133">Transmembrane helix</keyword>
<dbReference type="PROSITE" id="PS50113">
    <property type="entry name" value="PAC"/>
    <property type="match status" value="1"/>
</dbReference>
<dbReference type="InterPro" id="IPR043128">
    <property type="entry name" value="Rev_trsase/Diguanyl_cyclase"/>
</dbReference>
<dbReference type="InterPro" id="IPR013767">
    <property type="entry name" value="PAS_fold"/>
</dbReference>
<dbReference type="Pfam" id="PF13426">
    <property type="entry name" value="PAS_9"/>
    <property type="match status" value="1"/>
</dbReference>
<keyword evidence="1" id="KW-0472">Membrane</keyword>
<feature type="transmembrane region" description="Helical" evidence="1">
    <location>
        <begin position="70"/>
        <end position="90"/>
    </location>
</feature>
<feature type="domain" description="GGDEF" evidence="4">
    <location>
        <begin position="640"/>
        <end position="775"/>
    </location>
</feature>
<evidence type="ECO:0000259" key="5">
    <source>
        <dbReference type="PROSITE" id="PS51832"/>
    </source>
</evidence>
<dbReference type="InterPro" id="IPR000014">
    <property type="entry name" value="PAS"/>
</dbReference>
<comment type="caution">
    <text evidence="6">The sequence shown here is derived from an EMBL/GenBank/DDBJ whole genome shotgun (WGS) entry which is preliminary data.</text>
</comment>
<dbReference type="GO" id="GO:0006355">
    <property type="term" value="P:regulation of DNA-templated transcription"/>
    <property type="evidence" value="ECO:0007669"/>
    <property type="project" value="InterPro"/>
</dbReference>
<evidence type="ECO:0000259" key="3">
    <source>
        <dbReference type="PROSITE" id="PS50113"/>
    </source>
</evidence>
<dbReference type="Pfam" id="PF16927">
    <property type="entry name" value="HisKA_7TM"/>
    <property type="match status" value="1"/>
</dbReference>
<dbReference type="InterPro" id="IPR003607">
    <property type="entry name" value="HD/PDEase_dom"/>
</dbReference>
<dbReference type="PANTHER" id="PTHR43155:SF2">
    <property type="entry name" value="CYCLIC DI-GMP PHOSPHODIESTERASE PA4108"/>
    <property type="match status" value="1"/>
</dbReference>
<protein>
    <submittedName>
        <fullName evidence="6">PAS domain S-box protein</fullName>
    </submittedName>
</protein>
<dbReference type="Pfam" id="PF13188">
    <property type="entry name" value="PAS_8"/>
    <property type="match status" value="1"/>
</dbReference>
<evidence type="ECO:0000313" key="7">
    <source>
        <dbReference type="Proteomes" id="UP000664545"/>
    </source>
</evidence>
<dbReference type="SUPFAM" id="SSF55785">
    <property type="entry name" value="PYP-like sensor domain (PAS domain)"/>
    <property type="match status" value="3"/>
</dbReference>
<evidence type="ECO:0000256" key="1">
    <source>
        <dbReference type="SAM" id="Phobius"/>
    </source>
</evidence>
<evidence type="ECO:0000313" key="6">
    <source>
        <dbReference type="EMBL" id="MBN7772912.1"/>
    </source>
</evidence>
<evidence type="ECO:0000259" key="2">
    <source>
        <dbReference type="PROSITE" id="PS50112"/>
    </source>
</evidence>
<dbReference type="EMBL" id="JAFJZZ010000001">
    <property type="protein sequence ID" value="MBN7772912.1"/>
    <property type="molecule type" value="Genomic_DNA"/>
</dbReference>
<dbReference type="CDD" id="cd00077">
    <property type="entry name" value="HDc"/>
    <property type="match status" value="1"/>
</dbReference>
<feature type="domain" description="PAS" evidence="2">
    <location>
        <begin position="352"/>
        <end position="388"/>
    </location>
</feature>
<dbReference type="InterPro" id="IPR001610">
    <property type="entry name" value="PAC"/>
</dbReference>
<dbReference type="CDD" id="cd00130">
    <property type="entry name" value="PAS"/>
    <property type="match status" value="2"/>
</dbReference>
<dbReference type="Proteomes" id="UP000664545">
    <property type="component" value="Unassembled WGS sequence"/>
</dbReference>
<feature type="domain" description="PAS" evidence="2">
    <location>
        <begin position="226"/>
        <end position="282"/>
    </location>
</feature>
<feature type="domain" description="PAS" evidence="2">
    <location>
        <begin position="481"/>
        <end position="533"/>
    </location>
</feature>
<dbReference type="InterPro" id="IPR037522">
    <property type="entry name" value="HD_GYP_dom"/>
</dbReference>